<evidence type="ECO:0000259" key="8">
    <source>
        <dbReference type="Pfam" id="PF20684"/>
    </source>
</evidence>
<keyword evidence="2 7" id="KW-0812">Transmembrane</keyword>
<reference evidence="9" key="1">
    <citation type="submission" date="2023-03" db="EMBL/GenBank/DDBJ databases">
        <title>Complete genome of Cladonia borealis.</title>
        <authorList>
            <person name="Park H."/>
        </authorList>
    </citation>
    <scope>NUCLEOTIDE SEQUENCE</scope>
    <source>
        <strain evidence="9">ANT050790</strain>
    </source>
</reference>
<dbReference type="Pfam" id="PF20684">
    <property type="entry name" value="Fung_rhodopsin"/>
    <property type="match status" value="1"/>
</dbReference>
<keyword evidence="4 7" id="KW-0472">Membrane</keyword>
<comment type="similarity">
    <text evidence="5">Belongs to the SAT4 family.</text>
</comment>
<evidence type="ECO:0000313" key="9">
    <source>
        <dbReference type="EMBL" id="KAK0515903.1"/>
    </source>
</evidence>
<sequence>MASSPFDPAIQPPQGWSPNPSDSASLSKWNTMCVCVCLFTTTLVFALRTYVRICIKRQWILEDYMCLLSWIGLVIFCSLMTVTVHKHGGVHEWDISTPEMQEALYWFNTTTVEYAPAMLCTKVAILLLYRRVFSAFRKSAFDLTIRIFIAILVLFYVATFFVKIWLCVPRARIWNKSIPGTCLYTPSVLNTNGIVNVITDTIILLIPTKAVWNLQLDKKRKAGVILVFSVGCLAPIFSIVGTIVRIQVSKSPDVTWYQPMIQMWAAAEISTGLICVCCPTLAALAHHPNPRHKNSPNVATSRCSAQNYVRSSRLNCPMSQDEVDLFDPSDHLRGHGHMKTASVPDSMIGVITGIEGGFQSFEKGLAERGTGDCGSNSSVEDVDNVARGSKTGILTTVRIEQSYV</sequence>
<evidence type="ECO:0000256" key="6">
    <source>
        <dbReference type="SAM" id="MobiDB-lite"/>
    </source>
</evidence>
<feature type="transmembrane region" description="Helical" evidence="7">
    <location>
        <begin position="63"/>
        <end position="84"/>
    </location>
</feature>
<evidence type="ECO:0000256" key="4">
    <source>
        <dbReference type="ARBA" id="ARBA00023136"/>
    </source>
</evidence>
<feature type="transmembrane region" description="Helical" evidence="7">
    <location>
        <begin position="104"/>
        <end position="129"/>
    </location>
</feature>
<comment type="subcellular location">
    <subcellularLocation>
        <location evidence="1">Membrane</location>
        <topology evidence="1">Multi-pass membrane protein</topology>
    </subcellularLocation>
</comment>
<dbReference type="EMBL" id="JAFEKC020000003">
    <property type="protein sequence ID" value="KAK0515903.1"/>
    <property type="molecule type" value="Genomic_DNA"/>
</dbReference>
<feature type="transmembrane region" description="Helical" evidence="7">
    <location>
        <begin position="141"/>
        <end position="166"/>
    </location>
</feature>
<dbReference type="PANTHER" id="PTHR33048:SF108">
    <property type="entry name" value="INTEGRAL MEMBRANE PROTEIN"/>
    <property type="match status" value="1"/>
</dbReference>
<organism evidence="9 10">
    <name type="scientific">Cladonia borealis</name>
    <dbReference type="NCBI Taxonomy" id="184061"/>
    <lineage>
        <taxon>Eukaryota</taxon>
        <taxon>Fungi</taxon>
        <taxon>Dikarya</taxon>
        <taxon>Ascomycota</taxon>
        <taxon>Pezizomycotina</taxon>
        <taxon>Lecanoromycetes</taxon>
        <taxon>OSLEUM clade</taxon>
        <taxon>Lecanoromycetidae</taxon>
        <taxon>Lecanorales</taxon>
        <taxon>Lecanorineae</taxon>
        <taxon>Cladoniaceae</taxon>
        <taxon>Cladonia</taxon>
    </lineage>
</organism>
<keyword evidence="10" id="KW-1185">Reference proteome</keyword>
<feature type="transmembrane region" description="Helical" evidence="7">
    <location>
        <begin position="224"/>
        <end position="244"/>
    </location>
</feature>
<feature type="domain" description="Rhodopsin" evidence="8">
    <location>
        <begin position="47"/>
        <end position="285"/>
    </location>
</feature>
<evidence type="ECO:0000256" key="5">
    <source>
        <dbReference type="ARBA" id="ARBA00038359"/>
    </source>
</evidence>
<dbReference type="InterPro" id="IPR049326">
    <property type="entry name" value="Rhodopsin_dom_fungi"/>
</dbReference>
<evidence type="ECO:0000256" key="2">
    <source>
        <dbReference type="ARBA" id="ARBA00022692"/>
    </source>
</evidence>
<gene>
    <name evidence="9" type="ORF">JMJ35_001937</name>
</gene>
<evidence type="ECO:0000256" key="1">
    <source>
        <dbReference type="ARBA" id="ARBA00004141"/>
    </source>
</evidence>
<feature type="transmembrane region" description="Helical" evidence="7">
    <location>
        <begin position="193"/>
        <end position="212"/>
    </location>
</feature>
<dbReference type="PANTHER" id="PTHR33048">
    <property type="entry name" value="PTH11-LIKE INTEGRAL MEMBRANE PROTEIN (AFU_ORTHOLOGUE AFUA_5G11245)"/>
    <property type="match status" value="1"/>
</dbReference>
<comment type="caution">
    <text evidence="9">The sequence shown here is derived from an EMBL/GenBank/DDBJ whole genome shotgun (WGS) entry which is preliminary data.</text>
</comment>
<feature type="region of interest" description="Disordered" evidence="6">
    <location>
        <begin position="1"/>
        <end position="21"/>
    </location>
</feature>
<proteinExistence type="inferred from homology"/>
<evidence type="ECO:0000256" key="3">
    <source>
        <dbReference type="ARBA" id="ARBA00022989"/>
    </source>
</evidence>
<evidence type="ECO:0000256" key="7">
    <source>
        <dbReference type="SAM" id="Phobius"/>
    </source>
</evidence>
<evidence type="ECO:0000313" key="10">
    <source>
        <dbReference type="Proteomes" id="UP001166286"/>
    </source>
</evidence>
<dbReference type="Proteomes" id="UP001166286">
    <property type="component" value="Unassembled WGS sequence"/>
</dbReference>
<dbReference type="InterPro" id="IPR052337">
    <property type="entry name" value="SAT4-like"/>
</dbReference>
<name>A0AA39R9Q5_9LECA</name>
<dbReference type="GO" id="GO:0016020">
    <property type="term" value="C:membrane"/>
    <property type="evidence" value="ECO:0007669"/>
    <property type="project" value="UniProtKB-SubCell"/>
</dbReference>
<feature type="transmembrane region" description="Helical" evidence="7">
    <location>
        <begin position="29"/>
        <end position="51"/>
    </location>
</feature>
<keyword evidence="3 7" id="KW-1133">Transmembrane helix</keyword>
<protein>
    <recommendedName>
        <fullName evidence="8">Rhodopsin domain-containing protein</fullName>
    </recommendedName>
</protein>
<dbReference type="AlphaFoldDB" id="A0AA39R9Q5"/>
<feature type="transmembrane region" description="Helical" evidence="7">
    <location>
        <begin position="264"/>
        <end position="285"/>
    </location>
</feature>
<accession>A0AA39R9Q5</accession>